<dbReference type="InterPro" id="IPR015424">
    <property type="entry name" value="PyrdxlP-dep_Trfase"/>
</dbReference>
<dbReference type="GO" id="GO:0005739">
    <property type="term" value="C:mitochondrion"/>
    <property type="evidence" value="ECO:0007669"/>
    <property type="project" value="TreeGrafter"/>
</dbReference>
<dbReference type="Proteomes" id="UP000886520">
    <property type="component" value="Chromosome 1"/>
</dbReference>
<dbReference type="EMBL" id="JABFUD020000001">
    <property type="protein sequence ID" value="KAI5085037.1"/>
    <property type="molecule type" value="Genomic_DNA"/>
</dbReference>
<dbReference type="Gene3D" id="3.90.1150.10">
    <property type="entry name" value="Aspartate Aminotransferase, domain 1"/>
    <property type="match status" value="1"/>
</dbReference>
<dbReference type="GO" id="GO:0019264">
    <property type="term" value="P:glycine biosynthetic process from serine"/>
    <property type="evidence" value="ECO:0007669"/>
    <property type="project" value="InterPro"/>
</dbReference>
<comment type="cofactor">
    <cofactor evidence="2 9">
        <name>pyridoxal 5'-phosphate</name>
        <dbReference type="ChEBI" id="CHEBI:597326"/>
    </cofactor>
</comment>
<evidence type="ECO:0000256" key="4">
    <source>
        <dbReference type="ARBA" id="ARBA00006376"/>
    </source>
</evidence>
<dbReference type="InterPro" id="IPR049943">
    <property type="entry name" value="Ser_HO-MeTrfase-like"/>
</dbReference>
<name>A0A9D4VEX3_ADICA</name>
<dbReference type="SUPFAM" id="SSF53383">
    <property type="entry name" value="PLP-dependent transferases"/>
    <property type="match status" value="1"/>
</dbReference>
<dbReference type="PROSITE" id="PS00096">
    <property type="entry name" value="SHMT"/>
    <property type="match status" value="1"/>
</dbReference>
<keyword evidence="5 9" id="KW-0554">One-carbon metabolism</keyword>
<evidence type="ECO:0000256" key="3">
    <source>
        <dbReference type="ARBA" id="ARBA00004777"/>
    </source>
</evidence>
<gene>
    <name evidence="12" type="ORF">GOP47_0001206</name>
</gene>
<accession>A0A9D4VEX3</accession>
<dbReference type="FunFam" id="3.40.640.10:FF:000097">
    <property type="entry name" value="Serine hydroxymethyltransferase"/>
    <property type="match status" value="1"/>
</dbReference>
<evidence type="ECO:0000256" key="2">
    <source>
        <dbReference type="ARBA" id="ARBA00001933"/>
    </source>
</evidence>
<feature type="domain" description="Serine hydroxymethyltransferase-like" evidence="11">
    <location>
        <begin position="214"/>
        <end position="610"/>
    </location>
</feature>
<keyword evidence="13" id="KW-1185">Reference proteome</keyword>
<sequence>MEASDSKHPGTPTSSVSGNGHSSSFSMNGPSSSPSMHGVSSKFTSIRGPLEHSLPFHPLPLHATHAQENPHYGTYSAMQPNSHHHPNPAAIVRENPAHASEHVQVLKKSKKDFQPYHTFLPQHSSHERNMEPSPAAVDIASQSPIQKPIPSVNLPAQSSWHGIINAQQATQSHANSGVPNLNSSRPSAFYDPTQAADLAARRLSVQAWGNKQLPHVDPHLWVIMEKEKQRQCKTIELVASENYTSQAVIEALGSHLTNKYSEGMPGARLYCGNENIDQIENLCIERALKAFHLEPSMWGVNVQPYSCTTANFAVYTALLQPKDRIMGLDSPSGGHLSHGYYTPSRKKVSGASIFFESFPYRVNSAGYIDFTDLERIALTYRPKLLICGASAYPREWDYSKFRDIADRCGAILMCDMAHISGLVAAQQCNSPFQYCDIVTSTTHKSLRGPRGGIIFFRKGQKRKSAGDDADHYDFEAKINFAVSHSIQGGPHNNRTAALAVALLQVDTPEFKAHICQVLKNAKALAAALQKKDCKMVTGGTDNHLMLWDLRPFKLTGMHFEKVCEKSGIILNKNAVYGDSGAMAPGGVRMGTPAMTSRGCLEEDFEIIAEFLYSALQIAMKVRNEQGHSQKAFLKGLQDNEEIEELRARVEKFALSFEMPGLDKGA</sequence>
<comment type="similarity">
    <text evidence="4 9">Belongs to the SHMT family.</text>
</comment>
<dbReference type="GO" id="GO:0035999">
    <property type="term" value="P:tetrahydrofolate interconversion"/>
    <property type="evidence" value="ECO:0007669"/>
    <property type="project" value="InterPro"/>
</dbReference>
<dbReference type="InterPro" id="IPR015422">
    <property type="entry name" value="PyrdxlP-dep_Trfase_small"/>
</dbReference>
<dbReference type="InterPro" id="IPR001085">
    <property type="entry name" value="Ser_HO-MeTrfase"/>
</dbReference>
<dbReference type="PANTHER" id="PTHR11680:SF7">
    <property type="entry name" value="SERINE HYDROXYMETHYLTRANSFERASE 7"/>
    <property type="match status" value="1"/>
</dbReference>
<feature type="region of interest" description="Disordered" evidence="10">
    <location>
        <begin position="1"/>
        <end position="43"/>
    </location>
</feature>
<protein>
    <recommendedName>
        <fullName evidence="9">Serine hydroxymethyltransferase</fullName>
        <ecNumber evidence="9">2.1.2.1</ecNumber>
    </recommendedName>
</protein>
<organism evidence="12 13">
    <name type="scientific">Adiantum capillus-veneris</name>
    <name type="common">Maidenhair fern</name>
    <dbReference type="NCBI Taxonomy" id="13818"/>
    <lineage>
        <taxon>Eukaryota</taxon>
        <taxon>Viridiplantae</taxon>
        <taxon>Streptophyta</taxon>
        <taxon>Embryophyta</taxon>
        <taxon>Tracheophyta</taxon>
        <taxon>Polypodiopsida</taxon>
        <taxon>Polypodiidae</taxon>
        <taxon>Polypodiales</taxon>
        <taxon>Pteridineae</taxon>
        <taxon>Pteridaceae</taxon>
        <taxon>Vittarioideae</taxon>
        <taxon>Adiantum</taxon>
    </lineage>
</organism>
<evidence type="ECO:0000313" key="12">
    <source>
        <dbReference type="EMBL" id="KAI5085037.1"/>
    </source>
</evidence>
<comment type="caution">
    <text evidence="12">The sequence shown here is derived from an EMBL/GenBank/DDBJ whole genome shotgun (WGS) entry which is preliminary data.</text>
</comment>
<dbReference type="AlphaFoldDB" id="A0A9D4VEX3"/>
<comment type="function">
    <text evidence="9">Interconversion of serine and glycine.</text>
</comment>
<evidence type="ECO:0000256" key="7">
    <source>
        <dbReference type="ARBA" id="ARBA00022898"/>
    </source>
</evidence>
<evidence type="ECO:0000256" key="5">
    <source>
        <dbReference type="ARBA" id="ARBA00022563"/>
    </source>
</evidence>
<dbReference type="CDD" id="cd00378">
    <property type="entry name" value="SHMT"/>
    <property type="match status" value="1"/>
</dbReference>
<evidence type="ECO:0000256" key="8">
    <source>
        <dbReference type="ARBA" id="ARBA00059150"/>
    </source>
</evidence>
<evidence type="ECO:0000259" key="11">
    <source>
        <dbReference type="Pfam" id="PF00464"/>
    </source>
</evidence>
<dbReference type="NCBIfam" id="NF000586">
    <property type="entry name" value="PRK00011.1"/>
    <property type="match status" value="1"/>
</dbReference>
<comment type="function">
    <text evidence="8">Catalyzes the interconversion of serine and glycine.</text>
</comment>
<dbReference type="GO" id="GO:0030170">
    <property type="term" value="F:pyridoxal phosphate binding"/>
    <property type="evidence" value="ECO:0007669"/>
    <property type="project" value="InterPro"/>
</dbReference>
<dbReference type="InterPro" id="IPR015421">
    <property type="entry name" value="PyrdxlP-dep_Trfase_major"/>
</dbReference>
<evidence type="ECO:0000313" key="13">
    <source>
        <dbReference type="Proteomes" id="UP000886520"/>
    </source>
</evidence>
<dbReference type="Pfam" id="PF00464">
    <property type="entry name" value="SHMT"/>
    <property type="match status" value="1"/>
</dbReference>
<dbReference type="Gene3D" id="3.40.640.10">
    <property type="entry name" value="Type I PLP-dependent aspartate aminotransferase-like (Major domain)"/>
    <property type="match status" value="1"/>
</dbReference>
<keyword evidence="7 9" id="KW-0663">Pyridoxal phosphate</keyword>
<comment type="catalytic activity">
    <reaction evidence="1 9">
        <text>(6R)-5,10-methylene-5,6,7,8-tetrahydrofolate + glycine + H2O = (6S)-5,6,7,8-tetrahydrofolate + L-serine</text>
        <dbReference type="Rhea" id="RHEA:15481"/>
        <dbReference type="ChEBI" id="CHEBI:15377"/>
        <dbReference type="ChEBI" id="CHEBI:15636"/>
        <dbReference type="ChEBI" id="CHEBI:33384"/>
        <dbReference type="ChEBI" id="CHEBI:57305"/>
        <dbReference type="ChEBI" id="CHEBI:57453"/>
        <dbReference type="EC" id="2.1.2.1"/>
    </reaction>
</comment>
<dbReference type="InterPro" id="IPR039429">
    <property type="entry name" value="SHMT-like_dom"/>
</dbReference>
<comment type="pathway">
    <text evidence="3 9">One-carbon metabolism; tetrahydrofolate interconversion.</text>
</comment>
<reference evidence="12" key="1">
    <citation type="submission" date="2021-01" db="EMBL/GenBank/DDBJ databases">
        <title>Adiantum capillus-veneris genome.</title>
        <authorList>
            <person name="Fang Y."/>
            <person name="Liao Q."/>
        </authorList>
    </citation>
    <scope>NUCLEOTIDE SEQUENCE</scope>
    <source>
        <strain evidence="12">H3</strain>
        <tissue evidence="12">Leaf</tissue>
    </source>
</reference>
<dbReference type="HAMAP" id="MF_00051">
    <property type="entry name" value="SHMT"/>
    <property type="match status" value="1"/>
</dbReference>
<evidence type="ECO:0000256" key="10">
    <source>
        <dbReference type="SAM" id="MobiDB-lite"/>
    </source>
</evidence>
<evidence type="ECO:0000256" key="9">
    <source>
        <dbReference type="RuleBase" id="RU000585"/>
    </source>
</evidence>
<dbReference type="InterPro" id="IPR019798">
    <property type="entry name" value="Ser_HO-MeTrfase_PLP_BS"/>
</dbReference>
<dbReference type="EC" id="2.1.2.1" evidence="9"/>
<evidence type="ECO:0000256" key="6">
    <source>
        <dbReference type="ARBA" id="ARBA00022679"/>
    </source>
</evidence>
<proteinExistence type="inferred from homology"/>
<keyword evidence="6 9" id="KW-0808">Transferase</keyword>
<dbReference type="OrthoDB" id="1894005at2759"/>
<feature type="compositionally biased region" description="Low complexity" evidence="10">
    <location>
        <begin position="14"/>
        <end position="41"/>
    </location>
</feature>
<dbReference type="PANTHER" id="PTHR11680">
    <property type="entry name" value="SERINE HYDROXYMETHYLTRANSFERASE"/>
    <property type="match status" value="1"/>
</dbReference>
<evidence type="ECO:0000256" key="1">
    <source>
        <dbReference type="ARBA" id="ARBA00001528"/>
    </source>
</evidence>
<dbReference type="GO" id="GO:0004372">
    <property type="term" value="F:glycine hydroxymethyltransferase activity"/>
    <property type="evidence" value="ECO:0007669"/>
    <property type="project" value="UniProtKB-EC"/>
</dbReference>